<keyword evidence="4" id="KW-0067">ATP-binding</keyword>
<dbReference type="AlphaFoldDB" id="A0A1B1TE34"/>
<dbReference type="InterPro" id="IPR027417">
    <property type="entry name" value="P-loop_NTPase"/>
</dbReference>
<dbReference type="InterPro" id="IPR003439">
    <property type="entry name" value="ABC_transporter-like_ATP-bd"/>
</dbReference>
<evidence type="ECO:0000256" key="4">
    <source>
        <dbReference type="ARBA" id="ARBA00022840"/>
    </source>
</evidence>
<accession>A0A1B1TE34</accession>
<keyword evidence="3" id="KW-0547">Nucleotide-binding</keyword>
<dbReference type="PANTHER" id="PTHR43335">
    <property type="entry name" value="ABC TRANSPORTER, ATP-BINDING PROTEIN"/>
    <property type="match status" value="1"/>
</dbReference>
<organism evidence="6">
    <name type="scientific">uncultured Poseidoniia archaeon</name>
    <dbReference type="NCBI Taxonomy" id="1697135"/>
    <lineage>
        <taxon>Archaea</taxon>
        <taxon>Methanobacteriati</taxon>
        <taxon>Thermoplasmatota</taxon>
        <taxon>Candidatus Poseidoniia</taxon>
        <taxon>environmental samples</taxon>
    </lineage>
</organism>
<evidence type="ECO:0000256" key="2">
    <source>
        <dbReference type="ARBA" id="ARBA00022448"/>
    </source>
</evidence>
<reference evidence="6" key="1">
    <citation type="submission" date="2014-11" db="EMBL/GenBank/DDBJ databases">
        <authorList>
            <person name="Zhu J."/>
            <person name="Qi W."/>
            <person name="Song R."/>
        </authorList>
    </citation>
    <scope>NUCLEOTIDE SEQUENCE</scope>
</reference>
<evidence type="ECO:0000256" key="3">
    <source>
        <dbReference type="ARBA" id="ARBA00022741"/>
    </source>
</evidence>
<proteinExistence type="inferred from homology"/>
<dbReference type="PROSITE" id="PS50893">
    <property type="entry name" value="ABC_TRANSPORTER_2"/>
    <property type="match status" value="1"/>
</dbReference>
<name>A0A1B1TE34_9ARCH</name>
<dbReference type="GO" id="GO:0016887">
    <property type="term" value="F:ATP hydrolysis activity"/>
    <property type="evidence" value="ECO:0007669"/>
    <property type="project" value="InterPro"/>
</dbReference>
<feature type="domain" description="ABC transporter" evidence="5">
    <location>
        <begin position="25"/>
        <end position="253"/>
    </location>
</feature>
<dbReference type="Pfam" id="PF00005">
    <property type="entry name" value="ABC_tran"/>
    <property type="match status" value="1"/>
</dbReference>
<dbReference type="InterPro" id="IPR003593">
    <property type="entry name" value="AAA+_ATPase"/>
</dbReference>
<dbReference type="SMART" id="SM00382">
    <property type="entry name" value="AAA"/>
    <property type="match status" value="1"/>
</dbReference>
<dbReference type="Gene3D" id="3.40.50.300">
    <property type="entry name" value="P-loop containing nucleotide triphosphate hydrolases"/>
    <property type="match status" value="1"/>
</dbReference>
<sequence>MMPDFDQSGLPETKEWVPEQAAPVILLENVSKTYGRIHALTGITLSLSGGVTGILGMNGAGKSTLFKILMGKIKPSSGQVRLFGTNPWKNPAPYARVGFVPEHEKMYDWMTAHDFISTFARLNGLTRDEAKIEADRVLDFVGLLDVAHKQIGRFSKGMRQRTKIAHALVNDPDLIILDEPLQGCDPLARTTIMNVIRELGRMGRTVIVSSHILHEIERITEQIVILHYGRLLALGNLHAIRERLDKIPHRIDIGTENPKELAKSIIEIDSVHGIFFPQGKNLSIQTHNLGSFHSDLPKAIVKSGQKVESIDNPDDDLESILGYLTGGGRM</sequence>
<evidence type="ECO:0000259" key="5">
    <source>
        <dbReference type="PROSITE" id="PS50893"/>
    </source>
</evidence>
<reference evidence="6" key="2">
    <citation type="journal article" date="2015" name="ISME J.">
        <title>A new class of marine Euryarchaeota group II from the Mediterranean deep chlorophyll maximum.</title>
        <authorList>
            <person name="Martin-Cuadrado A.B."/>
            <person name="Garcia-Heredia I."/>
            <person name="Molto A.G."/>
            <person name="Lopez-Ubeda R."/>
            <person name="Kimes N."/>
            <person name="Lopez-Garcia P."/>
            <person name="Moreira D."/>
            <person name="Rodriguez-Valera F."/>
        </authorList>
    </citation>
    <scope>NUCLEOTIDE SEQUENCE</scope>
</reference>
<dbReference type="EMBL" id="KP211893">
    <property type="protein sequence ID" value="ANV80547.1"/>
    <property type="molecule type" value="Genomic_DNA"/>
</dbReference>
<evidence type="ECO:0000313" key="6">
    <source>
        <dbReference type="EMBL" id="ANV80547.1"/>
    </source>
</evidence>
<dbReference type="CDD" id="cd03230">
    <property type="entry name" value="ABC_DR_subfamily_A"/>
    <property type="match status" value="1"/>
</dbReference>
<protein>
    <submittedName>
        <fullName evidence="6">ABC-type multidrug transport protein, ATPase component</fullName>
    </submittedName>
</protein>
<evidence type="ECO:0000256" key="1">
    <source>
        <dbReference type="ARBA" id="ARBA00005417"/>
    </source>
</evidence>
<dbReference type="PANTHER" id="PTHR43335:SF11">
    <property type="entry name" value="ABC TRANSPORTER RELATED"/>
    <property type="match status" value="1"/>
</dbReference>
<comment type="similarity">
    <text evidence="1">Belongs to the ABC transporter superfamily.</text>
</comment>
<dbReference type="SUPFAM" id="SSF52540">
    <property type="entry name" value="P-loop containing nucleoside triphosphate hydrolases"/>
    <property type="match status" value="1"/>
</dbReference>
<keyword evidence="2" id="KW-0813">Transport</keyword>
<dbReference type="GO" id="GO:0005524">
    <property type="term" value="F:ATP binding"/>
    <property type="evidence" value="ECO:0007669"/>
    <property type="project" value="UniProtKB-KW"/>
</dbReference>